<gene>
    <name evidence="3" type="ORF">METZ01_LOCUS326669</name>
</gene>
<proteinExistence type="predicted"/>
<dbReference type="AlphaFoldDB" id="A0A382PMB7"/>
<name>A0A382PMB7_9ZZZZ</name>
<evidence type="ECO:0000313" key="3">
    <source>
        <dbReference type="EMBL" id="SVC73815.1"/>
    </source>
</evidence>
<keyword evidence="1" id="KW-0808">Transferase</keyword>
<dbReference type="PROSITE" id="PS00379">
    <property type="entry name" value="CDP_ALCOHOL_P_TRANSF"/>
    <property type="match status" value="1"/>
</dbReference>
<dbReference type="InterPro" id="IPR048254">
    <property type="entry name" value="CDP_ALCOHOL_P_TRANSF_CS"/>
</dbReference>
<dbReference type="EMBL" id="UINC01108014">
    <property type="protein sequence ID" value="SVC73815.1"/>
    <property type="molecule type" value="Genomic_DNA"/>
</dbReference>
<feature type="non-terminal residue" evidence="3">
    <location>
        <position position="139"/>
    </location>
</feature>
<dbReference type="InterPro" id="IPR000462">
    <property type="entry name" value="CDP-OH_P_trans"/>
</dbReference>
<evidence type="ECO:0000256" key="1">
    <source>
        <dbReference type="ARBA" id="ARBA00022679"/>
    </source>
</evidence>
<feature type="transmembrane region" description="Helical" evidence="2">
    <location>
        <begin position="113"/>
        <end position="132"/>
    </location>
</feature>
<keyword evidence="2" id="KW-1133">Transmembrane helix</keyword>
<evidence type="ECO:0000256" key="2">
    <source>
        <dbReference type="SAM" id="Phobius"/>
    </source>
</evidence>
<dbReference type="GO" id="GO:0016780">
    <property type="term" value="F:phosphotransferase activity, for other substituted phosphate groups"/>
    <property type="evidence" value="ECO:0007669"/>
    <property type="project" value="InterPro"/>
</dbReference>
<dbReference type="InterPro" id="IPR043130">
    <property type="entry name" value="CDP-OH_PTrfase_TM_dom"/>
</dbReference>
<dbReference type="Pfam" id="PF01066">
    <property type="entry name" value="CDP-OH_P_transf"/>
    <property type="match status" value="1"/>
</dbReference>
<keyword evidence="2" id="KW-0472">Membrane</keyword>
<keyword evidence="2" id="KW-0812">Transmembrane</keyword>
<dbReference type="GO" id="GO:0008654">
    <property type="term" value="P:phospholipid biosynthetic process"/>
    <property type="evidence" value="ECO:0007669"/>
    <property type="project" value="InterPro"/>
</dbReference>
<sequence length="139" mass="14606">VENFRLHVERLIRQALGPVIEFLVRCQVSPNAVSVTGFLVTIVAVGLFIGGVPVAAGLIFLLGSLLDVLDGELARASNRVTPFGAVIDSLLDRISEGALLIAIAWYFADRGEVAGVVITVAGMLGSVSTSYVRARAEAV</sequence>
<dbReference type="GO" id="GO:0016020">
    <property type="term" value="C:membrane"/>
    <property type="evidence" value="ECO:0007669"/>
    <property type="project" value="InterPro"/>
</dbReference>
<dbReference type="Gene3D" id="1.20.120.1760">
    <property type="match status" value="1"/>
</dbReference>
<organism evidence="3">
    <name type="scientific">marine metagenome</name>
    <dbReference type="NCBI Taxonomy" id="408172"/>
    <lineage>
        <taxon>unclassified sequences</taxon>
        <taxon>metagenomes</taxon>
        <taxon>ecological metagenomes</taxon>
    </lineage>
</organism>
<feature type="non-terminal residue" evidence="3">
    <location>
        <position position="1"/>
    </location>
</feature>
<evidence type="ECO:0008006" key="4">
    <source>
        <dbReference type="Google" id="ProtNLM"/>
    </source>
</evidence>
<reference evidence="3" key="1">
    <citation type="submission" date="2018-05" db="EMBL/GenBank/DDBJ databases">
        <authorList>
            <person name="Lanie J.A."/>
            <person name="Ng W.-L."/>
            <person name="Kazmierczak K.M."/>
            <person name="Andrzejewski T.M."/>
            <person name="Davidsen T.M."/>
            <person name="Wayne K.J."/>
            <person name="Tettelin H."/>
            <person name="Glass J.I."/>
            <person name="Rusch D."/>
            <person name="Podicherti R."/>
            <person name="Tsui H.-C.T."/>
            <person name="Winkler M.E."/>
        </authorList>
    </citation>
    <scope>NUCLEOTIDE SEQUENCE</scope>
</reference>
<accession>A0A382PMB7</accession>
<protein>
    <recommendedName>
        <fullName evidence="4">CDP-alcohol phosphatidyltransferase family protein</fullName>
    </recommendedName>
</protein>
<feature type="transmembrane region" description="Helical" evidence="2">
    <location>
        <begin position="38"/>
        <end position="69"/>
    </location>
</feature>